<feature type="domain" description="GH16" evidence="3">
    <location>
        <begin position="124"/>
        <end position="305"/>
    </location>
</feature>
<keyword evidence="2" id="KW-0732">Signal</keyword>
<accession>A0A9W8BCS8</accession>
<keyword evidence="5" id="KW-1185">Reference proteome</keyword>
<evidence type="ECO:0000256" key="1">
    <source>
        <dbReference type="SAM" id="MobiDB-lite"/>
    </source>
</evidence>
<evidence type="ECO:0000313" key="5">
    <source>
        <dbReference type="Proteomes" id="UP001150907"/>
    </source>
</evidence>
<dbReference type="Pfam" id="PF00722">
    <property type="entry name" value="Glyco_hydro_16"/>
    <property type="match status" value="1"/>
</dbReference>
<sequence length="305" mass="32496">MTRPLLVVLPLLAIAAYSAAGADAGLGMCLRQTFFGQDTWDRRFSPRMRANSRKPRLTIELHQLHARAPADDGLLTVVAAGSGPINLADLTGGGGSNGGAASSTTSTKTTLQVATTTPATTTSTISTSAPKPTATNTAPSGGVVVGNPSQEPSSLVYTCKSDFIDFSQPGAMSKFSFVWCPQNAYQTGNSVTWRLTPECGTTMVYPWDFHYGRIEGRIRIGPGSGVVTSMLLLGPAPSDEIDFEWVGRELSQVQTMYYVQSHRVDLLPFVVTANQPAGSDLSTTFQNYAVELTSDSVKWYLNGGL</sequence>
<proteinExistence type="predicted"/>
<evidence type="ECO:0000313" key="4">
    <source>
        <dbReference type="EMBL" id="KAJ2004445.1"/>
    </source>
</evidence>
<comment type="caution">
    <text evidence="4">The sequence shown here is derived from an EMBL/GenBank/DDBJ whole genome shotgun (WGS) entry which is preliminary data.</text>
</comment>
<dbReference type="InterPro" id="IPR000757">
    <property type="entry name" value="Beta-glucanase-like"/>
</dbReference>
<feature type="region of interest" description="Disordered" evidence="1">
    <location>
        <begin position="94"/>
        <end position="147"/>
    </location>
</feature>
<dbReference type="GO" id="GO:0005975">
    <property type="term" value="P:carbohydrate metabolic process"/>
    <property type="evidence" value="ECO:0007669"/>
    <property type="project" value="InterPro"/>
</dbReference>
<dbReference type="PROSITE" id="PS51762">
    <property type="entry name" value="GH16_2"/>
    <property type="match status" value="1"/>
</dbReference>
<dbReference type="OrthoDB" id="4781at2759"/>
<dbReference type="Gene3D" id="2.60.120.200">
    <property type="match status" value="1"/>
</dbReference>
<protein>
    <submittedName>
        <fullName evidence="4">Glycosidase CRH2</fullName>
    </submittedName>
</protein>
<feature type="non-terminal residue" evidence="4">
    <location>
        <position position="305"/>
    </location>
</feature>
<dbReference type="SUPFAM" id="SSF49899">
    <property type="entry name" value="Concanavalin A-like lectins/glucanases"/>
    <property type="match status" value="1"/>
</dbReference>
<feature type="signal peptide" evidence="2">
    <location>
        <begin position="1"/>
        <end position="20"/>
    </location>
</feature>
<evidence type="ECO:0000256" key="2">
    <source>
        <dbReference type="SAM" id="SignalP"/>
    </source>
</evidence>
<keyword evidence="4" id="KW-0326">Glycosidase</keyword>
<dbReference type="InterPro" id="IPR013320">
    <property type="entry name" value="ConA-like_dom_sf"/>
</dbReference>
<dbReference type="EMBL" id="JANBQF010000154">
    <property type="protein sequence ID" value="KAJ2004445.1"/>
    <property type="molecule type" value="Genomic_DNA"/>
</dbReference>
<dbReference type="GO" id="GO:0004553">
    <property type="term" value="F:hydrolase activity, hydrolyzing O-glycosyl compounds"/>
    <property type="evidence" value="ECO:0007669"/>
    <property type="project" value="InterPro"/>
</dbReference>
<keyword evidence="4" id="KW-0378">Hydrolase</keyword>
<name>A0A9W8BCS8_9FUNG</name>
<feature type="compositionally biased region" description="Low complexity" evidence="1">
    <location>
        <begin position="99"/>
        <end position="135"/>
    </location>
</feature>
<organism evidence="4 5">
    <name type="scientific">Coemansia thaxteri</name>
    <dbReference type="NCBI Taxonomy" id="2663907"/>
    <lineage>
        <taxon>Eukaryota</taxon>
        <taxon>Fungi</taxon>
        <taxon>Fungi incertae sedis</taxon>
        <taxon>Zoopagomycota</taxon>
        <taxon>Kickxellomycotina</taxon>
        <taxon>Kickxellomycetes</taxon>
        <taxon>Kickxellales</taxon>
        <taxon>Kickxellaceae</taxon>
        <taxon>Coemansia</taxon>
    </lineage>
</organism>
<reference evidence="4" key="1">
    <citation type="submission" date="2022-07" db="EMBL/GenBank/DDBJ databases">
        <title>Phylogenomic reconstructions and comparative analyses of Kickxellomycotina fungi.</title>
        <authorList>
            <person name="Reynolds N.K."/>
            <person name="Stajich J.E."/>
            <person name="Barry K."/>
            <person name="Grigoriev I.V."/>
            <person name="Crous P."/>
            <person name="Smith M.E."/>
        </authorList>
    </citation>
    <scope>NUCLEOTIDE SEQUENCE</scope>
    <source>
        <strain evidence="4">IMI 214461</strain>
    </source>
</reference>
<evidence type="ECO:0000259" key="3">
    <source>
        <dbReference type="PROSITE" id="PS51762"/>
    </source>
</evidence>
<gene>
    <name evidence="4" type="primary">UTR2_2</name>
    <name evidence="4" type="ORF">H4R26_002515</name>
</gene>
<feature type="chain" id="PRO_5040977823" evidence="2">
    <location>
        <begin position="21"/>
        <end position="305"/>
    </location>
</feature>
<dbReference type="Proteomes" id="UP001150907">
    <property type="component" value="Unassembled WGS sequence"/>
</dbReference>
<dbReference type="AlphaFoldDB" id="A0A9W8BCS8"/>